<evidence type="ECO:0000313" key="1">
    <source>
        <dbReference type="EMBL" id="MBX39550.1"/>
    </source>
</evidence>
<proteinExistence type="predicted"/>
<organism evidence="1">
    <name type="scientific">Rhizophora mucronata</name>
    <name type="common">Asiatic mangrove</name>
    <dbReference type="NCBI Taxonomy" id="61149"/>
    <lineage>
        <taxon>Eukaryota</taxon>
        <taxon>Viridiplantae</taxon>
        <taxon>Streptophyta</taxon>
        <taxon>Embryophyta</taxon>
        <taxon>Tracheophyta</taxon>
        <taxon>Spermatophyta</taxon>
        <taxon>Magnoliopsida</taxon>
        <taxon>eudicotyledons</taxon>
        <taxon>Gunneridae</taxon>
        <taxon>Pentapetalae</taxon>
        <taxon>rosids</taxon>
        <taxon>fabids</taxon>
        <taxon>Malpighiales</taxon>
        <taxon>Rhizophoraceae</taxon>
        <taxon>Rhizophora</taxon>
    </lineage>
</organism>
<reference evidence="1" key="1">
    <citation type="submission" date="2018-02" db="EMBL/GenBank/DDBJ databases">
        <title>Rhizophora mucronata_Transcriptome.</title>
        <authorList>
            <person name="Meera S.P."/>
            <person name="Sreeshan A."/>
            <person name="Augustine A."/>
        </authorList>
    </citation>
    <scope>NUCLEOTIDE SEQUENCE</scope>
    <source>
        <tissue evidence="1">Leaf</tissue>
    </source>
</reference>
<protein>
    <submittedName>
        <fullName evidence="1">Uncharacterized protein</fullName>
    </submittedName>
</protein>
<sequence length="69" mass="7861">MELRTSWPEGLMTSRDSWNIGAGILLCSSICRTLVLSRPPQPQYSLPLSKLGFLNSFFRKTLFLVFLLL</sequence>
<dbReference type="AlphaFoldDB" id="A0A2P2NAX5"/>
<accession>A0A2P2NAX5</accession>
<dbReference type="EMBL" id="GGEC01059066">
    <property type="protein sequence ID" value="MBX39550.1"/>
    <property type="molecule type" value="Transcribed_RNA"/>
</dbReference>
<name>A0A2P2NAX5_RHIMU</name>